<evidence type="ECO:0000313" key="14">
    <source>
        <dbReference type="EMBL" id="MBD3323619.1"/>
    </source>
</evidence>
<sequence length="343" mass="38335">MRVADFDYALPSELIAQYPSEARDQSRLMVLERATERIHHTTFAHLGDFLSPADVLLLNDTKVIPARLHGRKRPTGGHVEVFLLRQLEETVWEVLIGGKVRPGTSLEFGQGELTCTVREKDQTGRGVVVFAPQEKLQDTLYALGTVPLPPYIKRSEGGLTADQVRYQTVYATHDGAVAAPTAGLHFSHELLQTLRHQGVELIPITLHVGIGTFQPVKVEYVEDHRIMPEWYEISAHAAERITQALADDRRIIAVGTTSTRLVEAVYATCGSIRAGSGWADIFIYPGFEFQVVRGLITNFHLPKSSLLMLVSAFGGTQFIRNAYQEAIDRRYRFYSYGDAMLIL</sequence>
<comment type="subcellular location">
    <subcellularLocation>
        <location evidence="1 13">Cytoplasm</location>
    </subcellularLocation>
</comment>
<dbReference type="NCBIfam" id="NF001140">
    <property type="entry name" value="PRK00147.1"/>
    <property type="match status" value="1"/>
</dbReference>
<evidence type="ECO:0000256" key="13">
    <source>
        <dbReference type="HAMAP-Rule" id="MF_00113"/>
    </source>
</evidence>
<comment type="catalytic activity">
    <reaction evidence="8 13">
        <text>7-aminomethyl-7-carbaguanosine(34) in tRNA + S-adenosyl-L-methionine = epoxyqueuosine(34) in tRNA + adenine + L-methionine + 2 H(+)</text>
        <dbReference type="Rhea" id="RHEA:32155"/>
        <dbReference type="Rhea" id="RHEA-COMP:10342"/>
        <dbReference type="Rhea" id="RHEA-COMP:18582"/>
        <dbReference type="ChEBI" id="CHEBI:15378"/>
        <dbReference type="ChEBI" id="CHEBI:16708"/>
        <dbReference type="ChEBI" id="CHEBI:57844"/>
        <dbReference type="ChEBI" id="CHEBI:59789"/>
        <dbReference type="ChEBI" id="CHEBI:82833"/>
        <dbReference type="ChEBI" id="CHEBI:194443"/>
        <dbReference type="EC" id="2.4.99.17"/>
    </reaction>
</comment>
<keyword evidence="4 13" id="KW-0963">Cytoplasm</keyword>
<gene>
    <name evidence="13 14" type="primary">queA</name>
    <name evidence="14" type="ORF">GF339_03480</name>
</gene>
<comment type="pathway">
    <text evidence="2 13">tRNA modification; tRNA-queuosine biosynthesis.</text>
</comment>
<dbReference type="FunFam" id="3.40.1780.10:FF:000001">
    <property type="entry name" value="S-adenosylmethionine:tRNA ribosyltransferase-isomerase"/>
    <property type="match status" value="1"/>
</dbReference>
<dbReference type="GO" id="GO:0051075">
    <property type="term" value="F:S-adenosylmethionine:tRNA ribosyltransferase-isomerase activity"/>
    <property type="evidence" value="ECO:0007669"/>
    <property type="project" value="UniProtKB-EC"/>
</dbReference>
<comment type="function">
    <text evidence="13">Transfers and isomerizes the ribose moiety from AdoMet to the 7-aminomethyl group of 7-deazaguanine (preQ1-tRNA) to give epoxyqueuosine (oQ-tRNA).</text>
</comment>
<comment type="similarity">
    <text evidence="9 13">Belongs to the QueA family.</text>
</comment>
<evidence type="ECO:0000256" key="11">
    <source>
        <dbReference type="ARBA" id="ARBA00069325"/>
    </source>
</evidence>
<evidence type="ECO:0000256" key="5">
    <source>
        <dbReference type="ARBA" id="ARBA00022679"/>
    </source>
</evidence>
<dbReference type="Pfam" id="PF02547">
    <property type="entry name" value="Queuosine_synth"/>
    <property type="match status" value="1"/>
</dbReference>
<dbReference type="AlphaFoldDB" id="A0A9D5JSU3"/>
<dbReference type="InterPro" id="IPR003699">
    <property type="entry name" value="QueA"/>
</dbReference>
<keyword evidence="6 13" id="KW-0949">S-adenosyl-L-methionine</keyword>
<organism evidence="14 15">
    <name type="scientific">candidate division KSB3 bacterium</name>
    <dbReference type="NCBI Taxonomy" id="2044937"/>
    <lineage>
        <taxon>Bacteria</taxon>
        <taxon>candidate division KSB3</taxon>
    </lineage>
</organism>
<comment type="caution">
    <text evidence="14">The sequence shown here is derived from an EMBL/GenBank/DDBJ whole genome shotgun (WGS) entry which is preliminary data.</text>
</comment>
<evidence type="ECO:0000256" key="9">
    <source>
        <dbReference type="ARBA" id="ARBA00061210"/>
    </source>
</evidence>
<dbReference type="PANTHER" id="PTHR30307">
    <property type="entry name" value="S-ADENOSYLMETHIONINE:TRNA RIBOSYLTRANSFERASE-ISOMERASE"/>
    <property type="match status" value="1"/>
</dbReference>
<dbReference type="InterPro" id="IPR042119">
    <property type="entry name" value="QueA_dom2"/>
</dbReference>
<keyword evidence="14" id="KW-0328">Glycosyltransferase</keyword>
<dbReference type="HAMAP" id="MF_00113">
    <property type="entry name" value="QueA"/>
    <property type="match status" value="1"/>
</dbReference>
<dbReference type="Gene3D" id="2.40.10.240">
    <property type="entry name" value="QueA-like"/>
    <property type="match status" value="1"/>
</dbReference>
<dbReference type="GO" id="GO:0008616">
    <property type="term" value="P:tRNA queuosine(34) biosynthetic process"/>
    <property type="evidence" value="ECO:0007669"/>
    <property type="project" value="UniProtKB-UniRule"/>
</dbReference>
<reference evidence="14" key="1">
    <citation type="submission" date="2019-11" db="EMBL/GenBank/DDBJ databases">
        <title>Microbial mats filling the niche in hypersaline microbial mats.</title>
        <authorList>
            <person name="Wong H.L."/>
            <person name="Macleod F.I."/>
            <person name="White R.A. III"/>
            <person name="Burns B.P."/>
        </authorList>
    </citation>
    <scope>NUCLEOTIDE SEQUENCE</scope>
    <source>
        <strain evidence="14">Rbin_158</strain>
    </source>
</reference>
<evidence type="ECO:0000256" key="10">
    <source>
        <dbReference type="ARBA" id="ARBA00066503"/>
    </source>
</evidence>
<dbReference type="SUPFAM" id="SSF111337">
    <property type="entry name" value="QueA-like"/>
    <property type="match status" value="1"/>
</dbReference>
<dbReference type="InterPro" id="IPR036100">
    <property type="entry name" value="QueA_sf"/>
</dbReference>
<protein>
    <recommendedName>
        <fullName evidence="11 13">S-adenosylmethionine:tRNA ribosyltransferase-isomerase</fullName>
        <ecNumber evidence="10 13">2.4.99.17</ecNumber>
    </recommendedName>
    <alternativeName>
        <fullName evidence="12 13">Queuosine biosynthesis protein QueA</fullName>
    </alternativeName>
</protein>
<evidence type="ECO:0000256" key="7">
    <source>
        <dbReference type="ARBA" id="ARBA00022785"/>
    </source>
</evidence>
<dbReference type="Gene3D" id="3.40.1780.10">
    <property type="entry name" value="QueA-like"/>
    <property type="match status" value="1"/>
</dbReference>
<evidence type="ECO:0000256" key="3">
    <source>
        <dbReference type="ARBA" id="ARBA00011245"/>
    </source>
</evidence>
<dbReference type="PANTHER" id="PTHR30307:SF0">
    <property type="entry name" value="S-ADENOSYLMETHIONINE:TRNA RIBOSYLTRANSFERASE-ISOMERASE"/>
    <property type="match status" value="1"/>
</dbReference>
<evidence type="ECO:0000256" key="1">
    <source>
        <dbReference type="ARBA" id="ARBA00004496"/>
    </source>
</evidence>
<dbReference type="GO" id="GO:0005737">
    <property type="term" value="C:cytoplasm"/>
    <property type="evidence" value="ECO:0007669"/>
    <property type="project" value="UniProtKB-SubCell"/>
</dbReference>
<evidence type="ECO:0000256" key="12">
    <source>
        <dbReference type="ARBA" id="ARBA00076160"/>
    </source>
</evidence>
<dbReference type="EC" id="2.4.99.17" evidence="10 13"/>
<accession>A0A9D5JSU3</accession>
<proteinExistence type="inferred from homology"/>
<dbReference type="FunFam" id="2.40.10.240:FF:000002">
    <property type="entry name" value="S-adenosylmethionine:tRNA ribosyltransferase-isomerase"/>
    <property type="match status" value="1"/>
</dbReference>
<dbReference type="NCBIfam" id="TIGR00113">
    <property type="entry name" value="queA"/>
    <property type="match status" value="1"/>
</dbReference>
<keyword evidence="7 13" id="KW-0671">Queuosine biosynthesis</keyword>
<dbReference type="Proteomes" id="UP000649604">
    <property type="component" value="Unassembled WGS sequence"/>
</dbReference>
<evidence type="ECO:0000313" key="15">
    <source>
        <dbReference type="Proteomes" id="UP000649604"/>
    </source>
</evidence>
<evidence type="ECO:0000256" key="6">
    <source>
        <dbReference type="ARBA" id="ARBA00022691"/>
    </source>
</evidence>
<evidence type="ECO:0000256" key="4">
    <source>
        <dbReference type="ARBA" id="ARBA00022490"/>
    </source>
</evidence>
<dbReference type="EMBL" id="WJJP01000107">
    <property type="protein sequence ID" value="MBD3323619.1"/>
    <property type="molecule type" value="Genomic_DNA"/>
</dbReference>
<name>A0A9D5JSU3_9BACT</name>
<evidence type="ECO:0000256" key="2">
    <source>
        <dbReference type="ARBA" id="ARBA00004691"/>
    </source>
</evidence>
<dbReference type="InterPro" id="IPR042118">
    <property type="entry name" value="QueA_dom1"/>
</dbReference>
<keyword evidence="5 13" id="KW-0808">Transferase</keyword>
<comment type="subunit">
    <text evidence="3 13">Monomer.</text>
</comment>
<evidence type="ECO:0000256" key="8">
    <source>
        <dbReference type="ARBA" id="ARBA00052751"/>
    </source>
</evidence>